<comment type="similarity">
    <text evidence="1">Belongs to the AHA1 family.</text>
</comment>
<evidence type="ECO:0000313" key="3">
    <source>
        <dbReference type="EMBL" id="SCU79032.1"/>
    </source>
</evidence>
<dbReference type="SUPFAM" id="SSF103111">
    <property type="entry name" value="Activator of Hsp90 ATPase, Aha1"/>
    <property type="match status" value="1"/>
</dbReference>
<evidence type="ECO:0000313" key="4">
    <source>
        <dbReference type="Proteomes" id="UP000189911"/>
    </source>
</evidence>
<dbReference type="Gene3D" id="3.15.10.20">
    <property type="entry name" value="Activator of Hsp90 ATPase Aha1, N-terminal domain"/>
    <property type="match status" value="1"/>
</dbReference>
<name>A0A1G4IQH8_9SACH</name>
<dbReference type="Pfam" id="PF09229">
    <property type="entry name" value="Aha1_N"/>
    <property type="match status" value="1"/>
</dbReference>
<proteinExistence type="inferred from homology"/>
<dbReference type="GO" id="GO:0051087">
    <property type="term" value="F:protein-folding chaperone binding"/>
    <property type="evidence" value="ECO:0007669"/>
    <property type="project" value="InterPro"/>
</dbReference>
<dbReference type="PANTHER" id="PTHR13009">
    <property type="entry name" value="HEAT SHOCK PROTEIN 90 HSP90 CO-CHAPERONE AHA-1"/>
    <property type="match status" value="1"/>
</dbReference>
<feature type="domain" description="Activator of Hsp90 ATPase AHSA1-like N-terminal" evidence="2">
    <location>
        <begin position="13"/>
        <end position="142"/>
    </location>
</feature>
<evidence type="ECO:0000256" key="1">
    <source>
        <dbReference type="ARBA" id="ARBA00006817"/>
    </source>
</evidence>
<dbReference type="GO" id="GO:0006457">
    <property type="term" value="P:protein folding"/>
    <property type="evidence" value="ECO:0007669"/>
    <property type="project" value="TreeGrafter"/>
</dbReference>
<keyword evidence="4" id="KW-1185">Reference proteome</keyword>
<dbReference type="AlphaFoldDB" id="A0A1G4IQH8"/>
<organism evidence="3 4">
    <name type="scientific">Lachancea nothofagi CBS 11611</name>
    <dbReference type="NCBI Taxonomy" id="1266666"/>
    <lineage>
        <taxon>Eukaryota</taxon>
        <taxon>Fungi</taxon>
        <taxon>Dikarya</taxon>
        <taxon>Ascomycota</taxon>
        <taxon>Saccharomycotina</taxon>
        <taxon>Saccharomycetes</taxon>
        <taxon>Saccharomycetales</taxon>
        <taxon>Saccharomycetaceae</taxon>
        <taxon>Lachancea</taxon>
    </lineage>
</organism>
<dbReference type="OrthoDB" id="567237at2759"/>
<dbReference type="InterPro" id="IPR015310">
    <property type="entry name" value="AHSA1-like_N"/>
</dbReference>
<reference evidence="4" key="1">
    <citation type="submission" date="2016-03" db="EMBL/GenBank/DDBJ databases">
        <authorList>
            <person name="Devillers Hugo."/>
        </authorList>
    </citation>
    <scope>NUCLEOTIDE SEQUENCE [LARGE SCALE GENOMIC DNA]</scope>
</reference>
<dbReference type="PANTHER" id="PTHR13009:SF15">
    <property type="entry name" value="HSP90 CO-CHAPERONE HCH1"/>
    <property type="match status" value="1"/>
</dbReference>
<dbReference type="EMBL" id="LT598449">
    <property type="protein sequence ID" value="SCU79032.1"/>
    <property type="molecule type" value="Genomic_DNA"/>
</dbReference>
<gene>
    <name evidence="3" type="ORF">LANO_0A04830G</name>
</gene>
<dbReference type="SMART" id="SM01000">
    <property type="entry name" value="Aha1_N"/>
    <property type="match status" value="1"/>
</dbReference>
<dbReference type="InterPro" id="IPR036338">
    <property type="entry name" value="Aha1"/>
</dbReference>
<dbReference type="GO" id="GO:0005829">
    <property type="term" value="C:cytosol"/>
    <property type="evidence" value="ECO:0007669"/>
    <property type="project" value="TreeGrafter"/>
</dbReference>
<evidence type="ECO:0000259" key="2">
    <source>
        <dbReference type="SMART" id="SM01000"/>
    </source>
</evidence>
<sequence>MVVLNPNNWHWVEKNTLPWTEEYMQLLCTSVDVTGQSGPHKVVIEKLESVSGDSHVSQRKGKVICYFDLNLKFAAQVLENESGNLICEGKIVVPELLHDESDFEIRPEGFGDHYALVNKQLVPSLRTALCEYQTALIAQHSKDVQQEQMDE</sequence>
<protein>
    <submittedName>
        <fullName evidence="3">LANO_0A04830g1_1</fullName>
    </submittedName>
</protein>
<accession>A0A1G4IQH8</accession>
<dbReference type="Proteomes" id="UP000189911">
    <property type="component" value="Chromosome A"/>
</dbReference>
<dbReference type="GO" id="GO:0001671">
    <property type="term" value="F:ATPase activator activity"/>
    <property type="evidence" value="ECO:0007669"/>
    <property type="project" value="InterPro"/>
</dbReference>